<dbReference type="InterPro" id="IPR000998">
    <property type="entry name" value="MAM_dom"/>
</dbReference>
<feature type="domain" description="MAM" evidence="3">
    <location>
        <begin position="370"/>
        <end position="535"/>
    </location>
</feature>
<dbReference type="SUPFAM" id="SSF49899">
    <property type="entry name" value="Concanavalin A-like lectins/glucanases"/>
    <property type="match status" value="2"/>
</dbReference>
<dbReference type="Pfam" id="PF18962">
    <property type="entry name" value="Por_Secre_tail"/>
    <property type="match status" value="1"/>
</dbReference>
<proteinExistence type="predicted"/>
<dbReference type="NCBIfam" id="NF041539">
    <property type="entry name" value="choice_anch_R"/>
    <property type="match status" value="1"/>
</dbReference>
<evidence type="ECO:0000313" key="5">
    <source>
        <dbReference type="Proteomes" id="UP000672011"/>
    </source>
</evidence>
<dbReference type="PROSITE" id="PS50060">
    <property type="entry name" value="MAM_2"/>
    <property type="match status" value="1"/>
</dbReference>
<reference evidence="4 5" key="1">
    <citation type="journal article" date="2021" name="Int. J. Syst. Evol. Microbiol.">
        <title>Faecalibacter bovis sp. nov., isolated from cow faeces.</title>
        <authorList>
            <person name="Li F."/>
            <person name="Zhao W."/>
            <person name="Hong Q."/>
            <person name="Shao Q."/>
            <person name="Song J."/>
            <person name="Yang S."/>
        </authorList>
    </citation>
    <scope>NUCLEOTIDE SEQUENCE [LARGE SCALE GENOMIC DNA]</scope>
    <source>
        <strain evidence="4 5">ZY171143</strain>
    </source>
</reference>
<gene>
    <name evidence="4" type="ORF">J9309_10850</name>
</gene>
<evidence type="ECO:0000256" key="1">
    <source>
        <dbReference type="ARBA" id="ARBA00022729"/>
    </source>
</evidence>
<feature type="chain" id="PRO_5045619869" evidence="2">
    <location>
        <begin position="21"/>
        <end position="962"/>
    </location>
</feature>
<dbReference type="InterPro" id="IPR026444">
    <property type="entry name" value="Secre_tail"/>
</dbReference>
<dbReference type="Proteomes" id="UP000672011">
    <property type="component" value="Chromosome"/>
</dbReference>
<dbReference type="RefSeq" id="WP_230475897.1">
    <property type="nucleotide sequence ID" value="NZ_CP072842.1"/>
</dbReference>
<dbReference type="Gene3D" id="2.60.120.200">
    <property type="match status" value="3"/>
</dbReference>
<sequence length="962" mass="104831">MKKSLLSLAFIATIFSNADAQYFTENFDGNGPGIGSWTVLDIDGQTPDPNVAFITNGWNVLDLDGIDGLFGGPAGDHAAASTSWYSPAGVSNDWLITPLINLTDAITPRLRYSAKAQDPTYPDGYQLKVAPNGGNTIADFTDTLAIIESEGSHEGKPWTEKVFGLEQYAGQSIRIAWINNSDDMFMLFVDDIIVEETPENEPQSLPFHESFDSSSSSRTFWTNINVEGSSNWTYAVGSTGVVTTTKAGDANARFVSVMGENTPITKLVSPIIQVTSSDAYLEFYHANPAWASDINALKVYYRLSETSEWVEIFHQTERTETWTKQVIQLPEVSATMQIAFEGINNWGRANVIDEVKVRAGLIPMTTTLPFNETFEDDSTTRAGWTQQNVLGNRNWTFAAGSNGGITTANNGQLNARFYSGSGVSSPVTKLITPMIDAGSVSDAYLQFSYAQPNWFGDNNALKVYYRTSDSEDWIKIYDSPGAVDAWKEKRIQLPALSSELQIAFEGINNYGYANIVDDVQIIEGTLPPLPEVCGINNVSNNLENGIGNLTMFAYANDFRVNAYSTIDVSQISFNLITATEGISTATYSIIEDVNGTPSGDVVYTFTGAPSVTESLGTNFGYSFSKYTYDLPEVVRLENTTNTHKRYWLQVEAVQPNSGEDAYWETTTVENTSEYNMMVYDTDVEAWEETSGEGVFTIVGECNEIEMPETCEQGNPSNNIENGQGSISAAEIAHDFQIEENTQFTLNSIKINVLTSTGLNSATVKVYSDNNGVPGDVLTTFTGVPSTRVNVGSTSGFDSSTYTFNLPEALPLEGGNTYWVGLTGAVYASGTNGYFESSTIMNTLYTGKFNGTPGSPNWADFTSGQWDGVFSIVGTCETLSIGDQTIEVNKLSVYPNPITDVLYIKHKLAVANVEVYNVTGQKVVTTKVKADGSVNLASLPQGVYVVNATLEDGTNQTFKVIKK</sequence>
<dbReference type="InterPro" id="IPR013320">
    <property type="entry name" value="ConA-like_dom_sf"/>
</dbReference>
<name>A0ABX7XBI0_9FLAO</name>
<evidence type="ECO:0000259" key="3">
    <source>
        <dbReference type="PROSITE" id="PS50060"/>
    </source>
</evidence>
<keyword evidence="1 2" id="KW-0732">Signal</keyword>
<evidence type="ECO:0000313" key="4">
    <source>
        <dbReference type="EMBL" id="QTV05268.1"/>
    </source>
</evidence>
<evidence type="ECO:0000256" key="2">
    <source>
        <dbReference type="SAM" id="SignalP"/>
    </source>
</evidence>
<feature type="signal peptide" evidence="2">
    <location>
        <begin position="1"/>
        <end position="20"/>
    </location>
</feature>
<dbReference type="EMBL" id="CP072842">
    <property type="protein sequence ID" value="QTV05268.1"/>
    <property type="molecule type" value="Genomic_DNA"/>
</dbReference>
<accession>A0ABX7XBI0</accession>
<dbReference type="NCBIfam" id="NF038128">
    <property type="entry name" value="choice_anch_J"/>
    <property type="match status" value="3"/>
</dbReference>
<dbReference type="Pfam" id="PF00629">
    <property type="entry name" value="MAM"/>
    <property type="match status" value="1"/>
</dbReference>
<dbReference type="NCBIfam" id="TIGR04183">
    <property type="entry name" value="Por_Secre_tail"/>
    <property type="match status" value="1"/>
</dbReference>
<protein>
    <submittedName>
        <fullName evidence="4">Choice-of-anchor J domain-containing protein</fullName>
    </submittedName>
</protein>
<reference evidence="5" key="2">
    <citation type="submission" date="2021-04" db="EMBL/GenBank/DDBJ databases">
        <title>Taxonomy of Flavobacteriaceae bacterium ZY171143.</title>
        <authorList>
            <person name="Li F."/>
        </authorList>
    </citation>
    <scope>NUCLEOTIDE SEQUENCE [LARGE SCALE GENOMIC DNA]</scope>
    <source>
        <strain evidence="5">ZY171143</strain>
    </source>
</reference>
<keyword evidence="5" id="KW-1185">Reference proteome</keyword>
<organism evidence="4 5">
    <name type="scientific">Faecalibacter bovis</name>
    <dbReference type="NCBI Taxonomy" id="2898187"/>
    <lineage>
        <taxon>Bacteria</taxon>
        <taxon>Pseudomonadati</taxon>
        <taxon>Bacteroidota</taxon>
        <taxon>Flavobacteriia</taxon>
        <taxon>Flavobacteriales</taxon>
        <taxon>Weeksellaceae</taxon>
        <taxon>Faecalibacter</taxon>
    </lineage>
</organism>